<dbReference type="RefSeq" id="WP_073294724.1">
    <property type="nucleotide sequence ID" value="NZ_FQUF01000003.1"/>
</dbReference>
<name>A0A1M4SF76_9LACT</name>
<sequence>MARKKKEEEISIIAGKNDSDTVTELEVLAKDQKIGEVLRGEEDRHYQVVYENGRKGTAVSIEDAVRSIIAEYNLHK</sequence>
<proteinExistence type="predicted"/>
<dbReference type="EMBL" id="FQUF01000003">
    <property type="protein sequence ID" value="SHE30860.1"/>
    <property type="molecule type" value="Genomic_DNA"/>
</dbReference>
<organism evidence="1 2">
    <name type="scientific">Atopostipes suicloacalis DSM 15692</name>
    <dbReference type="NCBI Taxonomy" id="1121025"/>
    <lineage>
        <taxon>Bacteria</taxon>
        <taxon>Bacillati</taxon>
        <taxon>Bacillota</taxon>
        <taxon>Bacilli</taxon>
        <taxon>Lactobacillales</taxon>
        <taxon>Carnobacteriaceae</taxon>
        <taxon>Atopostipes</taxon>
    </lineage>
</organism>
<evidence type="ECO:0000313" key="2">
    <source>
        <dbReference type="Proteomes" id="UP000184128"/>
    </source>
</evidence>
<dbReference type="OrthoDB" id="2299296at2"/>
<keyword evidence="2" id="KW-1185">Reference proteome</keyword>
<reference evidence="1 2" key="1">
    <citation type="submission" date="2016-11" db="EMBL/GenBank/DDBJ databases">
        <authorList>
            <person name="Jaros S."/>
            <person name="Januszkiewicz K."/>
            <person name="Wedrychowicz H."/>
        </authorList>
    </citation>
    <scope>NUCLEOTIDE SEQUENCE [LARGE SCALE GENOMIC DNA]</scope>
    <source>
        <strain evidence="1 2">DSM 15692</strain>
    </source>
</reference>
<accession>A0A1M4SF76</accession>
<dbReference type="AlphaFoldDB" id="A0A1M4SF76"/>
<gene>
    <name evidence="1" type="ORF">SAMN02745249_00159</name>
</gene>
<dbReference type="Proteomes" id="UP000184128">
    <property type="component" value="Unassembled WGS sequence"/>
</dbReference>
<protein>
    <recommendedName>
        <fullName evidence="3">DUF2969 domain-containing protein</fullName>
    </recommendedName>
</protein>
<dbReference type="STRING" id="1121025.SAMN02745249_00159"/>
<dbReference type="InterPro" id="IPR021351">
    <property type="entry name" value="DUF2969"/>
</dbReference>
<dbReference type="Pfam" id="PF11184">
    <property type="entry name" value="DUF2969"/>
    <property type="match status" value="1"/>
</dbReference>
<evidence type="ECO:0008006" key="3">
    <source>
        <dbReference type="Google" id="ProtNLM"/>
    </source>
</evidence>
<evidence type="ECO:0000313" key="1">
    <source>
        <dbReference type="EMBL" id="SHE30860.1"/>
    </source>
</evidence>